<comment type="caution">
    <text evidence="3">The sequence shown here is derived from an EMBL/GenBank/DDBJ whole genome shotgun (WGS) entry which is preliminary data.</text>
</comment>
<dbReference type="Proteomes" id="UP001549320">
    <property type="component" value="Unassembled WGS sequence"/>
</dbReference>
<evidence type="ECO:0000313" key="3">
    <source>
        <dbReference type="EMBL" id="MET4576556.1"/>
    </source>
</evidence>
<feature type="signal peptide" evidence="1">
    <location>
        <begin position="1"/>
        <end position="23"/>
    </location>
</feature>
<evidence type="ECO:0000259" key="2">
    <source>
        <dbReference type="Pfam" id="PF07603"/>
    </source>
</evidence>
<reference evidence="3 4" key="1">
    <citation type="submission" date="2024-06" db="EMBL/GenBank/DDBJ databases">
        <title>Sorghum-associated microbial communities from plants grown in Nebraska, USA.</title>
        <authorList>
            <person name="Schachtman D."/>
        </authorList>
    </citation>
    <scope>NUCLEOTIDE SEQUENCE [LARGE SCALE GENOMIC DNA]</scope>
    <source>
        <strain evidence="3 4">2709</strain>
    </source>
</reference>
<name>A0ABV2Q695_9BURK</name>
<dbReference type="Pfam" id="PF07603">
    <property type="entry name" value="Lcl_C"/>
    <property type="match status" value="1"/>
</dbReference>
<evidence type="ECO:0000313" key="4">
    <source>
        <dbReference type="Proteomes" id="UP001549320"/>
    </source>
</evidence>
<keyword evidence="4" id="KW-1185">Reference proteome</keyword>
<sequence length="633" mass="69158">MKRLSKCLSLIAFVLLTACGGSGDSDPDDVTKQAIGRIHLSSPVVGAQVKLLDANGNQIGATERPTDAGGVFHLAVPDNKAARFRITATGGTYQGQPFKDTLVLDVENFVIDEDVLYANAATTMISRYIDLHKGVGVEEASKKVKQFLQIPVTSSAGFDVANPKQTYFSHDVLLSQAAQSGATSLNAYLNGVMDEMASGTPSHSFARGPLLGGSDFSLLGFLADALAKDGVGLIFEKAASFEGLNANAEILAQLHEINAKLDNLIKLTYELISGQKDELLQNITLSLAKDVTFIQGQYKHLTTVAQAASDQCDPKDQANYSACENFRNMDLDIRKKKIEGYIDAILNETTGVEARLASIAAQHLAMTVTEPGLIVRANDFLRTKRPFDAPITDPRLIELHDYYKAIQEMGVHLLVEAYSYRAHNKSSKATQTPPLQNADNGGQVALDLYLYGSLPKQQARIEEVRYKDEDVIEQLRTGLVWLRAPVTNLPFAEHSEYDNYIVLARRACEQKATQKFGGHANWRLPTEAELHAVVKGEDSPNNSGNAGDGTGIFEWFVKKGFKQATTTGNYSEGFWVGQPAVAYFSNTRSGDSYFEALWDYGVDSAHIQTVIPYQPHQYRAKTAGAWCVANKDS</sequence>
<feature type="domain" description="Lcl C-terminal" evidence="2">
    <location>
        <begin position="472"/>
        <end position="563"/>
    </location>
</feature>
<proteinExistence type="predicted"/>
<dbReference type="PROSITE" id="PS51257">
    <property type="entry name" value="PROKAR_LIPOPROTEIN"/>
    <property type="match status" value="1"/>
</dbReference>
<accession>A0ABV2Q695</accession>
<keyword evidence="1" id="KW-0732">Signal</keyword>
<dbReference type="EMBL" id="JBEPSH010000003">
    <property type="protein sequence ID" value="MET4576556.1"/>
    <property type="molecule type" value="Genomic_DNA"/>
</dbReference>
<feature type="chain" id="PRO_5046161065" description="Lcl C-terminal domain-containing protein" evidence="1">
    <location>
        <begin position="24"/>
        <end position="633"/>
    </location>
</feature>
<dbReference type="InterPro" id="IPR011460">
    <property type="entry name" value="Lcl_C"/>
</dbReference>
<protein>
    <recommendedName>
        <fullName evidence="2">Lcl C-terminal domain-containing protein</fullName>
    </recommendedName>
</protein>
<gene>
    <name evidence="3" type="ORF">ABIE13_001665</name>
</gene>
<evidence type="ECO:0000256" key="1">
    <source>
        <dbReference type="SAM" id="SignalP"/>
    </source>
</evidence>
<dbReference type="RefSeq" id="WP_354442632.1">
    <property type="nucleotide sequence ID" value="NZ_JBEPSH010000003.1"/>
</dbReference>
<organism evidence="3 4">
    <name type="scientific">Ottowia thiooxydans</name>
    <dbReference type="NCBI Taxonomy" id="219182"/>
    <lineage>
        <taxon>Bacteria</taxon>
        <taxon>Pseudomonadati</taxon>
        <taxon>Pseudomonadota</taxon>
        <taxon>Betaproteobacteria</taxon>
        <taxon>Burkholderiales</taxon>
        <taxon>Comamonadaceae</taxon>
        <taxon>Ottowia</taxon>
    </lineage>
</organism>